<name>A0ABV3TYE7_9GAMM</name>
<accession>A0ABV3TYE7</accession>
<gene>
    <name evidence="1" type="ORF">AB4875_14160</name>
</gene>
<reference evidence="1 2" key="1">
    <citation type="journal article" date="2011" name="Int. J. Syst. Evol. Microbiol.">
        <title>Zhongshania antarctica gen. nov., sp. nov. and Zhongshania guokunii sp. nov., gammaproteobacteria respectively isolated from coastal attached (fast) ice and surface seawater of the Antarctic.</title>
        <authorList>
            <person name="Li H.J."/>
            <person name="Zhang X.Y."/>
            <person name="Chen C.X."/>
            <person name="Zhang Y.J."/>
            <person name="Gao Z.M."/>
            <person name="Yu Y."/>
            <person name="Chen X.L."/>
            <person name="Chen B."/>
            <person name="Zhang Y.Z."/>
        </authorList>
    </citation>
    <scope>NUCLEOTIDE SEQUENCE [LARGE SCALE GENOMIC DNA]</scope>
    <source>
        <strain evidence="1 2">R06B22</strain>
    </source>
</reference>
<protein>
    <submittedName>
        <fullName evidence="1">Uncharacterized protein</fullName>
    </submittedName>
</protein>
<keyword evidence="2" id="KW-1185">Reference proteome</keyword>
<evidence type="ECO:0000313" key="2">
    <source>
        <dbReference type="Proteomes" id="UP001557484"/>
    </source>
</evidence>
<dbReference type="EMBL" id="JBFRYB010000001">
    <property type="protein sequence ID" value="MEX1666634.1"/>
    <property type="molecule type" value="Genomic_DNA"/>
</dbReference>
<dbReference type="RefSeq" id="WP_368376708.1">
    <property type="nucleotide sequence ID" value="NZ_JBFRYB010000001.1"/>
</dbReference>
<sequence length="122" mass="13411">MKVFVFSTDDRGLEVFPSKSEAIAACEGIDVENGECLFWDEYGVNLKPEFSKPNKKGSFTVVSGVYDLVPFPTGLDLIEFLPHVGYIEGHGMFNSVPELRRHLTSIASKAPSGPDGRTGRRC</sequence>
<comment type="caution">
    <text evidence="1">The sequence shown here is derived from an EMBL/GenBank/DDBJ whole genome shotgun (WGS) entry which is preliminary data.</text>
</comment>
<organism evidence="1 2">
    <name type="scientific">Zhongshania arctica</name>
    <dbReference type="NCBI Taxonomy" id="3238302"/>
    <lineage>
        <taxon>Bacteria</taxon>
        <taxon>Pseudomonadati</taxon>
        <taxon>Pseudomonadota</taxon>
        <taxon>Gammaproteobacteria</taxon>
        <taxon>Cellvibrionales</taxon>
        <taxon>Spongiibacteraceae</taxon>
        <taxon>Zhongshania</taxon>
    </lineage>
</organism>
<evidence type="ECO:0000313" key="1">
    <source>
        <dbReference type="EMBL" id="MEX1666634.1"/>
    </source>
</evidence>
<proteinExistence type="predicted"/>
<dbReference type="Proteomes" id="UP001557484">
    <property type="component" value="Unassembled WGS sequence"/>
</dbReference>